<dbReference type="SUPFAM" id="SSF82153">
    <property type="entry name" value="FAS1 domain"/>
    <property type="match status" value="1"/>
</dbReference>
<dbReference type="RefSeq" id="WP_305106510.1">
    <property type="nucleotide sequence ID" value="NZ_JAUTWS010000032.1"/>
</dbReference>
<dbReference type="InterPro" id="IPR036378">
    <property type="entry name" value="FAS1_dom_sf"/>
</dbReference>
<keyword evidence="1" id="KW-0732">Signal</keyword>
<dbReference type="InterPro" id="IPR000782">
    <property type="entry name" value="FAS1_domain"/>
</dbReference>
<dbReference type="InterPro" id="IPR050904">
    <property type="entry name" value="Adhesion/Biosynth-related"/>
</dbReference>
<proteinExistence type="predicted"/>
<name>A0ABT9E666_9PROT</name>
<dbReference type="Proteomes" id="UP001243009">
    <property type="component" value="Unassembled WGS sequence"/>
</dbReference>
<feature type="chain" id="PRO_5046391459" evidence="1">
    <location>
        <begin position="23"/>
        <end position="159"/>
    </location>
</feature>
<gene>
    <name evidence="3" type="ORF">Q7A36_25125</name>
</gene>
<accession>A0ABT9E666</accession>
<dbReference type="PANTHER" id="PTHR10900">
    <property type="entry name" value="PERIOSTIN-RELATED"/>
    <property type="match status" value="1"/>
</dbReference>
<evidence type="ECO:0000256" key="1">
    <source>
        <dbReference type="SAM" id="SignalP"/>
    </source>
</evidence>
<dbReference type="SMART" id="SM00554">
    <property type="entry name" value="FAS1"/>
    <property type="match status" value="1"/>
</dbReference>
<feature type="domain" description="FAS1" evidence="2">
    <location>
        <begin position="22"/>
        <end position="156"/>
    </location>
</feature>
<evidence type="ECO:0000259" key="2">
    <source>
        <dbReference type="PROSITE" id="PS50213"/>
    </source>
</evidence>
<dbReference type="EMBL" id="JAUTWS010000032">
    <property type="protein sequence ID" value="MDO9711654.1"/>
    <property type="molecule type" value="Genomic_DNA"/>
</dbReference>
<comment type="caution">
    <text evidence="3">The sequence shown here is derived from an EMBL/GenBank/DDBJ whole genome shotgun (WGS) entry which is preliminary data.</text>
</comment>
<evidence type="ECO:0000313" key="4">
    <source>
        <dbReference type="Proteomes" id="UP001243009"/>
    </source>
</evidence>
<reference evidence="3 4" key="1">
    <citation type="submission" date="2023-08" db="EMBL/GenBank/DDBJ databases">
        <title>The draft genome sequence of Paracraurococcus sp. LOR1-02.</title>
        <authorList>
            <person name="Kingkaew E."/>
            <person name="Tanasupawat S."/>
        </authorList>
    </citation>
    <scope>NUCLEOTIDE SEQUENCE [LARGE SCALE GENOMIC DNA]</scope>
    <source>
        <strain evidence="3 4">LOR1-02</strain>
    </source>
</reference>
<protein>
    <submittedName>
        <fullName evidence="3">Fasciclin domain-containing protein</fullName>
    </submittedName>
</protein>
<evidence type="ECO:0000313" key="3">
    <source>
        <dbReference type="EMBL" id="MDO9711654.1"/>
    </source>
</evidence>
<sequence>MKLARIAALGLLGLAFSAGAQAANVLETMRADPNLSTFVGMIDKSGIASQLTGSEKVTVLAPTNGAFDMVGPSDLRGIESNPQRLRSFVLGHMLSGQRTAIFGTEHTTASAKTLSGATIEVEGTGIGSGTINNHAKVVQGDIRADNGVIHKIDHPLGVR</sequence>
<dbReference type="Gene3D" id="2.30.180.10">
    <property type="entry name" value="FAS1 domain"/>
    <property type="match status" value="1"/>
</dbReference>
<organism evidence="3 4">
    <name type="scientific">Paracraurococcus lichenis</name>
    <dbReference type="NCBI Taxonomy" id="3064888"/>
    <lineage>
        <taxon>Bacteria</taxon>
        <taxon>Pseudomonadati</taxon>
        <taxon>Pseudomonadota</taxon>
        <taxon>Alphaproteobacteria</taxon>
        <taxon>Acetobacterales</taxon>
        <taxon>Roseomonadaceae</taxon>
        <taxon>Paracraurococcus</taxon>
    </lineage>
</organism>
<dbReference type="Pfam" id="PF02469">
    <property type="entry name" value="Fasciclin"/>
    <property type="match status" value="1"/>
</dbReference>
<keyword evidence="4" id="KW-1185">Reference proteome</keyword>
<dbReference type="PANTHER" id="PTHR10900:SF77">
    <property type="entry name" value="FI19380P1"/>
    <property type="match status" value="1"/>
</dbReference>
<feature type="signal peptide" evidence="1">
    <location>
        <begin position="1"/>
        <end position="22"/>
    </location>
</feature>
<dbReference type="PROSITE" id="PS50213">
    <property type="entry name" value="FAS1"/>
    <property type="match status" value="1"/>
</dbReference>